<name>A0A4R7BVH4_9HYPH</name>
<evidence type="ECO:0000313" key="2">
    <source>
        <dbReference type="Proteomes" id="UP000295122"/>
    </source>
</evidence>
<dbReference type="RefSeq" id="WP_133773126.1">
    <property type="nucleotide sequence ID" value="NZ_SNZR01000015.1"/>
</dbReference>
<protein>
    <submittedName>
        <fullName evidence="1">Uncharacterized protein</fullName>
    </submittedName>
</protein>
<gene>
    <name evidence="1" type="ORF">EV668_3871</name>
</gene>
<evidence type="ECO:0000313" key="1">
    <source>
        <dbReference type="EMBL" id="TDR88006.1"/>
    </source>
</evidence>
<dbReference type="Proteomes" id="UP000295122">
    <property type="component" value="Unassembled WGS sequence"/>
</dbReference>
<dbReference type="OrthoDB" id="5677277at2"/>
<sequence>MLRWIVAACCVCLAGCQSRTIGEVFDAKEASFVLAKGTGRIDGQAFLRRDYGKLVTAAGERVFLIPATRYTIARFNAMFDGDLRSYFGNDVDAPPPDYYTYRRETKVDMRGRFVFEDLAAGRYIVATRVFWTEPTSYLTRGGAIYDIVEVKKDETVTVIVSGK</sequence>
<accession>A0A4R7BVH4</accession>
<dbReference type="AlphaFoldDB" id="A0A4R7BVH4"/>
<organism evidence="1 2">
    <name type="scientific">Enterovirga rhinocerotis</name>
    <dbReference type="NCBI Taxonomy" id="1339210"/>
    <lineage>
        <taxon>Bacteria</taxon>
        <taxon>Pseudomonadati</taxon>
        <taxon>Pseudomonadota</taxon>
        <taxon>Alphaproteobacteria</taxon>
        <taxon>Hyphomicrobiales</taxon>
        <taxon>Methylobacteriaceae</taxon>
        <taxon>Enterovirga</taxon>
    </lineage>
</organism>
<dbReference type="EMBL" id="SNZR01000015">
    <property type="protein sequence ID" value="TDR88006.1"/>
    <property type="molecule type" value="Genomic_DNA"/>
</dbReference>
<keyword evidence="2" id="KW-1185">Reference proteome</keyword>
<proteinExistence type="predicted"/>
<dbReference type="SUPFAM" id="SSF117074">
    <property type="entry name" value="Hypothetical protein PA1324"/>
    <property type="match status" value="1"/>
</dbReference>
<comment type="caution">
    <text evidence="1">The sequence shown here is derived from an EMBL/GenBank/DDBJ whole genome shotgun (WGS) entry which is preliminary data.</text>
</comment>
<reference evidence="1 2" key="1">
    <citation type="submission" date="2019-03" db="EMBL/GenBank/DDBJ databases">
        <title>Genomic Encyclopedia of Type Strains, Phase IV (KMG-IV): sequencing the most valuable type-strain genomes for metagenomic binning, comparative biology and taxonomic classification.</title>
        <authorList>
            <person name="Goeker M."/>
        </authorList>
    </citation>
    <scope>NUCLEOTIDE SEQUENCE [LARGE SCALE GENOMIC DNA]</scope>
    <source>
        <strain evidence="1 2">DSM 25903</strain>
    </source>
</reference>